<proteinExistence type="predicted"/>
<dbReference type="RefSeq" id="WP_135434899.1">
    <property type="nucleotide sequence ID" value="NZ_SRLA01000003.1"/>
</dbReference>
<accession>A0A4Z0P616</accession>
<dbReference type="EMBL" id="SRLA01000003">
    <property type="protein sequence ID" value="TGE06107.1"/>
    <property type="molecule type" value="Genomic_DNA"/>
</dbReference>
<protein>
    <submittedName>
        <fullName evidence="1">Uncharacterized protein</fullName>
    </submittedName>
</protein>
<organism evidence="1 2">
    <name type="scientific">Hymenobacter fodinae</name>
    <dbReference type="NCBI Taxonomy" id="2510796"/>
    <lineage>
        <taxon>Bacteria</taxon>
        <taxon>Pseudomonadati</taxon>
        <taxon>Bacteroidota</taxon>
        <taxon>Cytophagia</taxon>
        <taxon>Cytophagales</taxon>
        <taxon>Hymenobacteraceae</taxon>
        <taxon>Hymenobacter</taxon>
    </lineage>
</organism>
<comment type="caution">
    <text evidence="1">The sequence shown here is derived from an EMBL/GenBank/DDBJ whole genome shotgun (WGS) entry which is preliminary data.</text>
</comment>
<evidence type="ECO:0000313" key="2">
    <source>
        <dbReference type="Proteomes" id="UP000298337"/>
    </source>
</evidence>
<sequence>MNFLQTVETSLGFELTTLNLSKVELTHTMLRELSHNLNNYYSSYDFPEKPSNTVRPFLSPHYGIGNDIQWYVRGHFDNALNYNFNAPTSSPLIDICKKHLLYSHSISFEDPLIYLTDYFAYAPSKYSNARIPAIKFLLNEYAQMKPLIERNYIVPFAYNKVGVMDDSQYILNEEEILLLNEYVLLPEKDIEFKSHTILKDLDLVSRLGYNIDLYFPSKEYIGVYAGILRMAEKSFVSADVIQPFMSSVVGQISGIRINAVSIEDIKHIREGEEAFHIWREFTHSILNQLYSTELLYSDKGGEFMHIAKSKFKELDSGIKSRLHKSPVLKEILNTAEQAAIGISIGAISGMVLGSSPYNSMVTGGLSPIVRLIINYFKNIFPINRNISLNNHFMAFNLE</sequence>
<reference evidence="1 2" key="1">
    <citation type="submission" date="2019-04" db="EMBL/GenBank/DDBJ databases">
        <authorList>
            <person name="Feng G."/>
            <person name="Zhang J."/>
            <person name="Zhu H."/>
        </authorList>
    </citation>
    <scope>NUCLEOTIDE SEQUENCE [LARGE SCALE GENOMIC DNA]</scope>
    <source>
        <strain evidence="1 2">92R-1</strain>
    </source>
</reference>
<gene>
    <name evidence="1" type="ORF">EU556_14665</name>
</gene>
<evidence type="ECO:0000313" key="1">
    <source>
        <dbReference type="EMBL" id="TGE06107.1"/>
    </source>
</evidence>
<dbReference type="Proteomes" id="UP000298337">
    <property type="component" value="Unassembled WGS sequence"/>
</dbReference>
<keyword evidence="2" id="KW-1185">Reference proteome</keyword>
<dbReference type="AlphaFoldDB" id="A0A4Z0P616"/>
<dbReference type="OrthoDB" id="9984355at2"/>
<name>A0A4Z0P616_9BACT</name>